<keyword evidence="3" id="KW-1185">Reference proteome</keyword>
<dbReference type="RefSeq" id="WP_129875193.1">
    <property type="nucleotide sequence ID" value="NZ_SEWG01000001.1"/>
</dbReference>
<feature type="transmembrane region" description="Helical" evidence="1">
    <location>
        <begin position="40"/>
        <end position="58"/>
    </location>
</feature>
<proteinExistence type="predicted"/>
<gene>
    <name evidence="2" type="ORF">EWM62_03250</name>
</gene>
<keyword evidence="1" id="KW-0472">Membrane</keyword>
<dbReference type="Proteomes" id="UP000293331">
    <property type="component" value="Unassembled WGS sequence"/>
</dbReference>
<dbReference type="OrthoDB" id="796221at2"/>
<sequence length="103" mass="11848">MRRLTTLTLQYYRSLLLYNITFTILCVFLIGLGVGTNPAGFFFSKLIGFAAAAGLHYFSSAKTYFYYRNAGLTIRRLYVYAYLIDVAVFILSTIIFIICRHLF</sequence>
<keyword evidence="1" id="KW-1133">Transmembrane helix</keyword>
<dbReference type="AlphaFoldDB" id="A0A4Q5LSB3"/>
<organism evidence="2 3">
    <name type="scientific">Mucilaginibacter terrigena</name>
    <dbReference type="NCBI Taxonomy" id="2492395"/>
    <lineage>
        <taxon>Bacteria</taxon>
        <taxon>Pseudomonadati</taxon>
        <taxon>Bacteroidota</taxon>
        <taxon>Sphingobacteriia</taxon>
        <taxon>Sphingobacteriales</taxon>
        <taxon>Sphingobacteriaceae</taxon>
        <taxon>Mucilaginibacter</taxon>
    </lineage>
</organism>
<reference evidence="2 3" key="1">
    <citation type="submission" date="2019-02" db="EMBL/GenBank/DDBJ databases">
        <title>Bacterial novel species Mucilaginibacter sp. 17JY9-4 isolated from soil.</title>
        <authorList>
            <person name="Jung H.-Y."/>
        </authorList>
    </citation>
    <scope>NUCLEOTIDE SEQUENCE [LARGE SCALE GENOMIC DNA]</scope>
    <source>
        <strain evidence="2 3">17JY9-4</strain>
    </source>
</reference>
<dbReference type="EMBL" id="SEWG01000001">
    <property type="protein sequence ID" value="RYU92466.1"/>
    <property type="molecule type" value="Genomic_DNA"/>
</dbReference>
<evidence type="ECO:0000313" key="2">
    <source>
        <dbReference type="EMBL" id="RYU92466.1"/>
    </source>
</evidence>
<keyword evidence="1" id="KW-0812">Transmembrane</keyword>
<protein>
    <recommendedName>
        <fullName evidence="4">Succinate dehydrogenase</fullName>
    </recommendedName>
</protein>
<name>A0A4Q5LSB3_9SPHI</name>
<comment type="caution">
    <text evidence="2">The sequence shown here is derived from an EMBL/GenBank/DDBJ whole genome shotgun (WGS) entry which is preliminary data.</text>
</comment>
<evidence type="ECO:0000313" key="3">
    <source>
        <dbReference type="Proteomes" id="UP000293331"/>
    </source>
</evidence>
<accession>A0A4Q5LSB3</accession>
<evidence type="ECO:0000256" key="1">
    <source>
        <dbReference type="SAM" id="Phobius"/>
    </source>
</evidence>
<feature type="transmembrane region" description="Helical" evidence="1">
    <location>
        <begin position="79"/>
        <end position="98"/>
    </location>
</feature>
<evidence type="ECO:0008006" key="4">
    <source>
        <dbReference type="Google" id="ProtNLM"/>
    </source>
</evidence>
<feature type="transmembrane region" description="Helical" evidence="1">
    <location>
        <begin position="12"/>
        <end position="34"/>
    </location>
</feature>